<name>A0A328DUR3_9ASTE</name>
<feature type="region of interest" description="Disordered" evidence="8">
    <location>
        <begin position="1"/>
        <end position="45"/>
    </location>
</feature>
<gene>
    <name evidence="11" type="ORF">DM860_011436</name>
</gene>
<feature type="coiled-coil region" evidence="7">
    <location>
        <begin position="711"/>
        <end position="779"/>
    </location>
</feature>
<keyword evidence="5 7" id="KW-0175">Coiled coil</keyword>
<feature type="region of interest" description="Disordered" evidence="8">
    <location>
        <begin position="328"/>
        <end position="348"/>
    </location>
</feature>
<feature type="compositionally biased region" description="Basic and acidic residues" evidence="8">
    <location>
        <begin position="330"/>
        <end position="348"/>
    </location>
</feature>
<dbReference type="InterPro" id="IPR047578">
    <property type="entry name" value="OBE1-like_PHD"/>
</dbReference>
<evidence type="ECO:0000259" key="10">
    <source>
        <dbReference type="Pfam" id="PF16312"/>
    </source>
</evidence>
<dbReference type="GO" id="GO:0010078">
    <property type="term" value="P:maintenance of root meristem identity"/>
    <property type="evidence" value="ECO:0007669"/>
    <property type="project" value="TreeGrafter"/>
</dbReference>
<sequence>MMLKESNNSAGESERQYREHNSAIDYSDEKSDEKNPETRPEKGLDFLGKSTSEMRMRIAYEGCSSGADVSQSKRTGSSGYQELTLSYLCENSKLGFLNRDAPCKKMGNNKGKEIVVAEDQTDEGNRWVERDFLQMNGNRGNSAKREVEDEEIEAGNSEKKPKIETLNLSLALPDVSLSVAGSNRIPNGYLPSLLRSSRSMHEQPSHNNNTRTPYSNDFTAVSLSYSYSHPISHNPSCSLTRNSTENYECSMGSHRRGSDQIWNCGEGTNGSVHSRFRPIGDAGVVLSNHGSGIFAFGSGVGMANKDTCNSSFYMTTKSDNNSFFPSELPARSRMDGQSGDDSRVKDSEGFEGIDKGRVVHKLSSPERILIEIVSESLPVMTQVIQELPDETVESTKEYLNSLITTSDRKNELLGLQNRLERRSDLTNGSLLKCHKNQLEILVALKMGLGSFLSSKINLSTAELVEIFSLERCRNINCKRPLPVEDCDCKICSSKRGFCSECMCPVCFNFDCASNTCSWVGCDACAHWCHAVCGIRKNLIKPGPRYDGPSATTEMQFYCPGCGHASEMYGFVKDVFKSCAKDWGEETLMKELECVHKIFQGSEDFRGKELHAKAEELLDKLGKKTISPSDVCSVIFQFFDYTDGLKNNVGLPSSIAQKSSLTYNHYNSDQQTKPPPGFMNKNDQMVRDEWSVKTPKKGSGGGGGLDCLESVVRIKEAEARMFEKKADEARREAESIRRMAVFQSGKVEEEYAEKMTGLCLLETEERRRDKLEELKMLEKSHCDYYKMKIRMQSEIAGLLKRMEATKHQLLV</sequence>
<dbReference type="PANTHER" id="PTHR21736:SF38">
    <property type="entry name" value="PROTEIN OBERON 3"/>
    <property type="match status" value="1"/>
</dbReference>
<dbReference type="GO" id="GO:0005634">
    <property type="term" value="C:nucleus"/>
    <property type="evidence" value="ECO:0007669"/>
    <property type="project" value="UniProtKB-SubCell"/>
</dbReference>
<keyword evidence="6" id="KW-0539">Nucleus</keyword>
<feature type="domain" description="Oberon-like PHD finger" evidence="9">
    <location>
        <begin position="472"/>
        <end position="596"/>
    </location>
</feature>
<evidence type="ECO:0008006" key="13">
    <source>
        <dbReference type="Google" id="ProtNLM"/>
    </source>
</evidence>
<keyword evidence="4" id="KW-0862">Zinc</keyword>
<feature type="compositionally biased region" description="Polar residues" evidence="8">
    <location>
        <begin position="1"/>
        <end position="11"/>
    </location>
</feature>
<comment type="subcellular location">
    <subcellularLocation>
        <location evidence="1">Nucleus</location>
    </subcellularLocation>
</comment>
<keyword evidence="2" id="KW-0479">Metal-binding</keyword>
<protein>
    <recommendedName>
        <fullName evidence="13">OBERON-like protein</fullName>
    </recommendedName>
</protein>
<evidence type="ECO:0000313" key="11">
    <source>
        <dbReference type="EMBL" id="RAL47851.1"/>
    </source>
</evidence>
<dbReference type="InterPro" id="IPR032535">
    <property type="entry name" value="Oberon_CC"/>
</dbReference>
<dbReference type="Pfam" id="PF07227">
    <property type="entry name" value="PHD_Oberon"/>
    <property type="match status" value="1"/>
</dbReference>
<dbReference type="GO" id="GO:0010468">
    <property type="term" value="P:regulation of gene expression"/>
    <property type="evidence" value="ECO:0007669"/>
    <property type="project" value="TreeGrafter"/>
</dbReference>
<evidence type="ECO:0000256" key="1">
    <source>
        <dbReference type="ARBA" id="ARBA00004123"/>
    </source>
</evidence>
<reference evidence="11 12" key="1">
    <citation type="submission" date="2018-06" db="EMBL/GenBank/DDBJ databases">
        <title>The Genome of Cuscuta australis (Dodder) Provides Insight into the Evolution of Plant Parasitism.</title>
        <authorList>
            <person name="Liu H."/>
        </authorList>
    </citation>
    <scope>NUCLEOTIDE SEQUENCE [LARGE SCALE GENOMIC DNA]</scope>
    <source>
        <strain evidence="12">cv. Yunnan</strain>
        <tissue evidence="11">Vines</tissue>
    </source>
</reference>
<keyword evidence="12" id="KW-1185">Reference proteome</keyword>
<dbReference type="PANTHER" id="PTHR21736">
    <property type="entry name" value="VERNALIZATION-INSENSITIVE PROTEIN 3"/>
    <property type="match status" value="1"/>
</dbReference>
<evidence type="ECO:0000256" key="8">
    <source>
        <dbReference type="SAM" id="MobiDB-lite"/>
    </source>
</evidence>
<feature type="domain" description="Oberon coiled-coil region" evidence="10">
    <location>
        <begin position="704"/>
        <end position="798"/>
    </location>
</feature>
<evidence type="ECO:0000259" key="9">
    <source>
        <dbReference type="Pfam" id="PF07227"/>
    </source>
</evidence>
<keyword evidence="3" id="KW-0863">Zinc-finger</keyword>
<evidence type="ECO:0000256" key="6">
    <source>
        <dbReference type="ARBA" id="ARBA00023242"/>
    </source>
</evidence>
<accession>A0A328DUR3</accession>
<dbReference type="GO" id="GO:0008270">
    <property type="term" value="F:zinc ion binding"/>
    <property type="evidence" value="ECO:0007669"/>
    <property type="project" value="UniProtKB-KW"/>
</dbReference>
<feature type="compositionally biased region" description="Basic and acidic residues" evidence="8">
    <location>
        <begin position="12"/>
        <end position="44"/>
    </location>
</feature>
<dbReference type="GO" id="GO:0010071">
    <property type="term" value="P:root meristem specification"/>
    <property type="evidence" value="ECO:0007669"/>
    <property type="project" value="TreeGrafter"/>
</dbReference>
<dbReference type="Proteomes" id="UP000249390">
    <property type="component" value="Unassembled WGS sequence"/>
</dbReference>
<dbReference type="Pfam" id="PF16312">
    <property type="entry name" value="Oberon_cc"/>
    <property type="match status" value="1"/>
</dbReference>
<dbReference type="InterPro" id="IPR032881">
    <property type="entry name" value="Oberon-like_PHD"/>
</dbReference>
<evidence type="ECO:0000256" key="4">
    <source>
        <dbReference type="ARBA" id="ARBA00022833"/>
    </source>
</evidence>
<evidence type="ECO:0000256" key="5">
    <source>
        <dbReference type="ARBA" id="ARBA00023054"/>
    </source>
</evidence>
<dbReference type="CDD" id="cd15612">
    <property type="entry name" value="PHD_OBE1_like"/>
    <property type="match status" value="1"/>
</dbReference>
<dbReference type="AlphaFoldDB" id="A0A328DUR3"/>
<proteinExistence type="predicted"/>
<evidence type="ECO:0000256" key="3">
    <source>
        <dbReference type="ARBA" id="ARBA00022771"/>
    </source>
</evidence>
<dbReference type="PRINTS" id="PR01544">
    <property type="entry name" value="ARATH130DUF"/>
</dbReference>
<dbReference type="InterPro" id="IPR004082">
    <property type="entry name" value="OBERON"/>
</dbReference>
<evidence type="ECO:0000256" key="7">
    <source>
        <dbReference type="SAM" id="Coils"/>
    </source>
</evidence>
<evidence type="ECO:0000256" key="2">
    <source>
        <dbReference type="ARBA" id="ARBA00022723"/>
    </source>
</evidence>
<organism evidence="11 12">
    <name type="scientific">Cuscuta australis</name>
    <dbReference type="NCBI Taxonomy" id="267555"/>
    <lineage>
        <taxon>Eukaryota</taxon>
        <taxon>Viridiplantae</taxon>
        <taxon>Streptophyta</taxon>
        <taxon>Embryophyta</taxon>
        <taxon>Tracheophyta</taxon>
        <taxon>Spermatophyta</taxon>
        <taxon>Magnoliopsida</taxon>
        <taxon>eudicotyledons</taxon>
        <taxon>Gunneridae</taxon>
        <taxon>Pentapetalae</taxon>
        <taxon>asterids</taxon>
        <taxon>lamiids</taxon>
        <taxon>Solanales</taxon>
        <taxon>Convolvulaceae</taxon>
        <taxon>Cuscuteae</taxon>
        <taxon>Cuscuta</taxon>
        <taxon>Cuscuta subgen. Grammica</taxon>
        <taxon>Cuscuta sect. Cleistogrammica</taxon>
    </lineage>
</organism>
<comment type="caution">
    <text evidence="11">The sequence shown here is derived from an EMBL/GenBank/DDBJ whole genome shotgun (WGS) entry which is preliminary data.</text>
</comment>
<feature type="region of interest" description="Disordered" evidence="8">
    <location>
        <begin position="137"/>
        <end position="158"/>
    </location>
</feature>
<dbReference type="EMBL" id="NQVE01000110">
    <property type="protein sequence ID" value="RAL47851.1"/>
    <property type="molecule type" value="Genomic_DNA"/>
</dbReference>
<evidence type="ECO:0000313" key="12">
    <source>
        <dbReference type="Proteomes" id="UP000249390"/>
    </source>
</evidence>
<dbReference type="GO" id="GO:0010492">
    <property type="term" value="P:maintenance of shoot apical meristem identity"/>
    <property type="evidence" value="ECO:0007669"/>
    <property type="project" value="TreeGrafter"/>
</dbReference>